<dbReference type="EMBL" id="MN740195">
    <property type="protein sequence ID" value="QHT92868.1"/>
    <property type="molecule type" value="Genomic_DNA"/>
</dbReference>
<accession>A0A6C0II26</accession>
<evidence type="ECO:0000313" key="1">
    <source>
        <dbReference type="EMBL" id="QHT92868.1"/>
    </source>
</evidence>
<reference evidence="1" key="1">
    <citation type="journal article" date="2020" name="Nature">
        <title>Giant virus diversity and host interactions through global metagenomics.</title>
        <authorList>
            <person name="Schulz F."/>
            <person name="Roux S."/>
            <person name="Paez-Espino D."/>
            <person name="Jungbluth S."/>
            <person name="Walsh D.A."/>
            <person name="Denef V.J."/>
            <person name="McMahon K.D."/>
            <person name="Konstantinidis K.T."/>
            <person name="Eloe-Fadrosh E.A."/>
            <person name="Kyrpides N.C."/>
            <person name="Woyke T."/>
        </authorList>
    </citation>
    <scope>NUCLEOTIDE SEQUENCE</scope>
    <source>
        <strain evidence="1">GVMAG-M-3300023184-89</strain>
    </source>
</reference>
<organism evidence="1">
    <name type="scientific">viral metagenome</name>
    <dbReference type="NCBI Taxonomy" id="1070528"/>
    <lineage>
        <taxon>unclassified sequences</taxon>
        <taxon>metagenomes</taxon>
        <taxon>organismal metagenomes</taxon>
    </lineage>
</organism>
<sequence>MDSDATLIQLLQSVPFEIREKIQRFTYNTQNKPLLKEIADFASAKRYFNELTTLVDTTNSGNGFYETTENIHAQLWPGLDYIRHNPFKKQLLKTWKYKTEFICAERGHADGEIIFRRLDWDTSFAVNFWMCIYH</sequence>
<dbReference type="AlphaFoldDB" id="A0A6C0II26"/>
<name>A0A6C0II26_9ZZZZ</name>
<proteinExistence type="predicted"/>
<protein>
    <submittedName>
        <fullName evidence="1">Uncharacterized protein</fullName>
    </submittedName>
</protein>